<feature type="region of interest" description="Disordered" evidence="10">
    <location>
        <begin position="57"/>
        <end position="76"/>
    </location>
</feature>
<accession>A0A3D9HUV5</accession>
<gene>
    <name evidence="8" type="primary">bamA</name>
    <name evidence="12" type="ORF">DFP90_10176</name>
</gene>
<evidence type="ECO:0000256" key="8">
    <source>
        <dbReference type="HAMAP-Rule" id="MF_01430"/>
    </source>
</evidence>
<keyword evidence="7 8" id="KW-0998">Cell outer membrane</keyword>
<dbReference type="Gene3D" id="3.10.20.310">
    <property type="entry name" value="membrane protein fhac"/>
    <property type="match status" value="5"/>
</dbReference>
<comment type="similarity">
    <text evidence="8">Belongs to the BamA family.</text>
</comment>
<dbReference type="HAMAP" id="MF_01430">
    <property type="entry name" value="OM_assembly_BamA"/>
    <property type="match status" value="1"/>
</dbReference>
<organism evidence="12 13">
    <name type="scientific">Aestuariispira insulae</name>
    <dbReference type="NCBI Taxonomy" id="1461337"/>
    <lineage>
        <taxon>Bacteria</taxon>
        <taxon>Pseudomonadati</taxon>
        <taxon>Pseudomonadota</taxon>
        <taxon>Alphaproteobacteria</taxon>
        <taxon>Rhodospirillales</taxon>
        <taxon>Kiloniellaceae</taxon>
        <taxon>Aestuariispira</taxon>
    </lineage>
</organism>
<comment type="function">
    <text evidence="8">Part of the outer membrane protein assembly complex, which is involved in assembly and insertion of beta-barrel proteins into the outer membrane.</text>
</comment>
<dbReference type="GO" id="GO:0009279">
    <property type="term" value="C:cell outer membrane"/>
    <property type="evidence" value="ECO:0007669"/>
    <property type="project" value="UniProtKB-SubCell"/>
</dbReference>
<sequence length="803" mass="89453">MIPCDKKWNVFGSLVLRLVKGQKILSVVTVAASVSFVGMMAAGTAVAQSVPPVVAPEPVEGIGGGESSQPSKPTPGAPVIREILVEGTQRIEQSTVLSYINMQPGDPLVASNVNKALKTLFSTGLFADVSIEQRGLDLVVKVVENPIINRIAFEGNKRLKDEILETEVQLRPRVVYTRTRVQNDVKRLLEVYRRSGRFATRIEPKIIQLPQNRVDLAFEIEEGPATGVHKISFIGNRFSSDSALKDEIITKESRWYRFFDNSDTYDPDKLTFDRELLRRYYLASGFADFRVDSAVAELSEDRTGFFITYTLQEGERYSLGKFDVVSKIRGVEAEPLREIVELEEGDWYNADLIDDTVLKLTDAAGDQGYAFVEVRPIIDRDRENKVINVTFELNDGPKVYVERIEIRGNVRTLDKVVRREFLLVEGDAFNSAKLRRSKERIRDLGFFKAVEVNNLPGSAPDSTIVEVDIEEQSTGELSVGAGVSSSAGLLGEISLRERNFLGKGQDLYLATSIGTSKTAFDVRFTEPYFLDKQLAATVAAFHKQIDNQDSTSSDLKQTGMELRLGYNITPVWRQSVRYRLEEQEIEDVDSNASTFIRAAENRKDIISSVGQTIAYDTRNSRIDPTDGFIVSMDNDYAGVGGDIYKLDTILSGSYYYSFSKEWVLKTSATAGYRVNIDDPYMVPGLGITMRGFETNGVGPRDRSTSDFLGGNTTAVGTVELRFPLGLPDEFGISGSVYTDVGTVYDFEQTDSTVDDDASIRNSIGFGVNWKSPFGPIRVDLAQALLKEDYDKTEFFSFNFGTRF</sequence>
<comment type="subunit">
    <text evidence="8">Part of the Bam complex.</text>
</comment>
<dbReference type="Proteomes" id="UP000256845">
    <property type="component" value="Unassembled WGS sequence"/>
</dbReference>
<keyword evidence="2 8" id="KW-1134">Transmembrane beta strand</keyword>
<comment type="caution">
    <text evidence="12">The sequence shown here is derived from an EMBL/GenBank/DDBJ whole genome shotgun (WGS) entry which is preliminary data.</text>
</comment>
<evidence type="ECO:0000256" key="7">
    <source>
        <dbReference type="ARBA" id="ARBA00023237"/>
    </source>
</evidence>
<evidence type="ECO:0000256" key="3">
    <source>
        <dbReference type="ARBA" id="ARBA00022692"/>
    </source>
</evidence>
<dbReference type="PANTHER" id="PTHR12815:SF23">
    <property type="entry name" value="OUTER MEMBRANE PROTEIN ASSEMBLY FACTOR BAMA"/>
    <property type="match status" value="1"/>
</dbReference>
<evidence type="ECO:0000256" key="1">
    <source>
        <dbReference type="ARBA" id="ARBA00004370"/>
    </source>
</evidence>
<keyword evidence="4 8" id="KW-0732">Signal</keyword>
<dbReference type="InterPro" id="IPR023707">
    <property type="entry name" value="OM_assembly_BamA"/>
</dbReference>
<dbReference type="AlphaFoldDB" id="A0A3D9HUV5"/>
<dbReference type="InterPro" id="IPR010827">
    <property type="entry name" value="BamA/TamA_POTRA"/>
</dbReference>
<keyword evidence="13" id="KW-1185">Reference proteome</keyword>
<name>A0A3D9HUV5_9PROT</name>
<dbReference type="GO" id="GO:0051205">
    <property type="term" value="P:protein insertion into membrane"/>
    <property type="evidence" value="ECO:0007669"/>
    <property type="project" value="UniProtKB-UniRule"/>
</dbReference>
<dbReference type="PROSITE" id="PS51779">
    <property type="entry name" value="POTRA"/>
    <property type="match status" value="3"/>
</dbReference>
<dbReference type="Pfam" id="PF01103">
    <property type="entry name" value="Omp85"/>
    <property type="match status" value="1"/>
</dbReference>
<evidence type="ECO:0000259" key="11">
    <source>
        <dbReference type="PROSITE" id="PS51779"/>
    </source>
</evidence>
<feature type="domain" description="POTRA" evidence="11">
    <location>
        <begin position="78"/>
        <end position="145"/>
    </location>
</feature>
<dbReference type="PIRSF" id="PIRSF006076">
    <property type="entry name" value="OM_assembly_OMP85"/>
    <property type="match status" value="1"/>
</dbReference>
<evidence type="ECO:0000313" key="13">
    <source>
        <dbReference type="Proteomes" id="UP000256845"/>
    </source>
</evidence>
<keyword evidence="6 8" id="KW-0472">Membrane</keyword>
<dbReference type="InterPro" id="IPR000184">
    <property type="entry name" value="Bac_surfAg_D15"/>
</dbReference>
<keyword evidence="3 8" id="KW-0812">Transmembrane</keyword>
<dbReference type="InterPro" id="IPR039910">
    <property type="entry name" value="D15-like"/>
</dbReference>
<keyword evidence="5 8" id="KW-0677">Repeat</keyword>
<dbReference type="NCBIfam" id="TIGR03303">
    <property type="entry name" value="OM_YaeT"/>
    <property type="match status" value="1"/>
</dbReference>
<dbReference type="InterPro" id="IPR034746">
    <property type="entry name" value="POTRA"/>
</dbReference>
<dbReference type="Gene3D" id="2.40.160.50">
    <property type="entry name" value="membrane protein fhac: a member of the omp85/tpsb transporter family"/>
    <property type="match status" value="1"/>
</dbReference>
<reference evidence="12 13" key="1">
    <citation type="submission" date="2018-07" db="EMBL/GenBank/DDBJ databases">
        <title>Genomic Encyclopedia of Type Strains, Phase III (KMG-III): the genomes of soil and plant-associated and newly described type strains.</title>
        <authorList>
            <person name="Whitman W."/>
        </authorList>
    </citation>
    <scope>NUCLEOTIDE SEQUENCE [LARGE SCALE GENOMIC DNA]</scope>
    <source>
        <strain evidence="12 13">CECT 8488</strain>
    </source>
</reference>
<dbReference type="PANTHER" id="PTHR12815">
    <property type="entry name" value="SORTING AND ASSEMBLY MACHINERY SAMM50 PROTEIN FAMILY MEMBER"/>
    <property type="match status" value="1"/>
</dbReference>
<evidence type="ECO:0000256" key="9">
    <source>
        <dbReference type="NCBIfam" id="TIGR03303"/>
    </source>
</evidence>
<evidence type="ECO:0000256" key="4">
    <source>
        <dbReference type="ARBA" id="ARBA00022729"/>
    </source>
</evidence>
<proteinExistence type="inferred from homology"/>
<feature type="domain" description="POTRA" evidence="11">
    <location>
        <begin position="399"/>
        <end position="472"/>
    </location>
</feature>
<evidence type="ECO:0000256" key="10">
    <source>
        <dbReference type="SAM" id="MobiDB-lite"/>
    </source>
</evidence>
<feature type="domain" description="POTRA" evidence="11">
    <location>
        <begin position="146"/>
        <end position="223"/>
    </location>
</feature>
<dbReference type="Pfam" id="PF07244">
    <property type="entry name" value="POTRA"/>
    <property type="match status" value="5"/>
</dbReference>
<evidence type="ECO:0000256" key="2">
    <source>
        <dbReference type="ARBA" id="ARBA00022452"/>
    </source>
</evidence>
<dbReference type="GO" id="GO:0043165">
    <property type="term" value="P:Gram-negative-bacterium-type cell outer membrane assembly"/>
    <property type="evidence" value="ECO:0007669"/>
    <property type="project" value="UniProtKB-UniRule"/>
</dbReference>
<evidence type="ECO:0000313" key="12">
    <source>
        <dbReference type="EMBL" id="RED53294.1"/>
    </source>
</evidence>
<evidence type="ECO:0000256" key="6">
    <source>
        <dbReference type="ARBA" id="ARBA00023136"/>
    </source>
</evidence>
<dbReference type="EMBL" id="QRDW01000001">
    <property type="protein sequence ID" value="RED53294.1"/>
    <property type="molecule type" value="Genomic_DNA"/>
</dbReference>
<evidence type="ECO:0000256" key="5">
    <source>
        <dbReference type="ARBA" id="ARBA00022737"/>
    </source>
</evidence>
<comment type="subcellular location">
    <subcellularLocation>
        <location evidence="8">Cell outer membrane</location>
    </subcellularLocation>
    <subcellularLocation>
        <location evidence="1">Membrane</location>
    </subcellularLocation>
</comment>
<protein>
    <recommendedName>
        <fullName evidence="8 9">Outer membrane protein assembly factor BamA</fullName>
    </recommendedName>
</protein>